<dbReference type="InterPro" id="IPR013098">
    <property type="entry name" value="Ig_I-set"/>
</dbReference>
<dbReference type="InterPro" id="IPR057667">
    <property type="entry name" value="HTH_SB"/>
</dbReference>
<feature type="compositionally biased region" description="Low complexity" evidence="2">
    <location>
        <begin position="380"/>
        <end position="393"/>
    </location>
</feature>
<dbReference type="SMART" id="SM00409">
    <property type="entry name" value="IG"/>
    <property type="match status" value="1"/>
</dbReference>
<feature type="region of interest" description="Disordered" evidence="2">
    <location>
        <begin position="355"/>
        <end position="398"/>
    </location>
</feature>
<feature type="compositionally biased region" description="Polar residues" evidence="2">
    <location>
        <begin position="297"/>
        <end position="308"/>
    </location>
</feature>
<evidence type="ECO:0000256" key="1">
    <source>
        <dbReference type="ARBA" id="ARBA00023319"/>
    </source>
</evidence>
<proteinExistence type="predicted"/>
<dbReference type="Pfam" id="PF01498">
    <property type="entry name" value="HTH_Tnp_Tc3_2"/>
    <property type="match status" value="1"/>
</dbReference>
<evidence type="ECO:0000256" key="2">
    <source>
        <dbReference type="SAM" id="MobiDB-lite"/>
    </source>
</evidence>
<feature type="compositionally biased region" description="Polar residues" evidence="2">
    <location>
        <begin position="434"/>
        <end position="443"/>
    </location>
</feature>
<name>A0AAE0Q5U2_9TELE</name>
<dbReference type="GO" id="GO:0003677">
    <property type="term" value="F:DNA binding"/>
    <property type="evidence" value="ECO:0007669"/>
    <property type="project" value="InterPro"/>
</dbReference>
<dbReference type="InterPro" id="IPR036388">
    <property type="entry name" value="WH-like_DNA-bd_sf"/>
</dbReference>
<gene>
    <name evidence="4" type="ORF">QTP70_005075</name>
</gene>
<dbReference type="PANTHER" id="PTHR10075">
    <property type="entry name" value="BASIGIN RELATED"/>
    <property type="match status" value="1"/>
</dbReference>
<dbReference type="InterPro" id="IPR003599">
    <property type="entry name" value="Ig_sub"/>
</dbReference>
<dbReference type="PROSITE" id="PS50835">
    <property type="entry name" value="IG_LIKE"/>
    <property type="match status" value="1"/>
</dbReference>
<feature type="domain" description="Ig-like" evidence="3">
    <location>
        <begin position="151"/>
        <end position="232"/>
    </location>
</feature>
<feature type="region of interest" description="Disordered" evidence="2">
    <location>
        <begin position="434"/>
        <end position="460"/>
    </location>
</feature>
<reference evidence="4" key="1">
    <citation type="submission" date="2023-06" db="EMBL/GenBank/DDBJ databases">
        <title>Male Hemibagrus guttatus genome.</title>
        <authorList>
            <person name="Bian C."/>
        </authorList>
    </citation>
    <scope>NUCLEOTIDE SEQUENCE</scope>
    <source>
        <strain evidence="4">Male_cb2023</strain>
        <tissue evidence="4">Muscle</tissue>
    </source>
</reference>
<protein>
    <recommendedName>
        <fullName evidence="3">Ig-like domain-containing protein</fullName>
    </recommendedName>
</protein>
<dbReference type="Gene3D" id="2.60.40.10">
    <property type="entry name" value="Immunoglobulins"/>
    <property type="match status" value="2"/>
</dbReference>
<dbReference type="Gene3D" id="1.10.10.10">
    <property type="entry name" value="Winged helix-like DNA-binding domain superfamily/Winged helix DNA-binding domain"/>
    <property type="match status" value="1"/>
</dbReference>
<dbReference type="Pfam" id="PF07679">
    <property type="entry name" value="I-set"/>
    <property type="match status" value="2"/>
</dbReference>
<keyword evidence="5" id="KW-1185">Reference proteome</keyword>
<dbReference type="EMBL" id="JAUCMX010000021">
    <property type="protein sequence ID" value="KAK3514144.1"/>
    <property type="molecule type" value="Genomic_DNA"/>
</dbReference>
<dbReference type="Pfam" id="PF25787">
    <property type="entry name" value="HTH_SB"/>
    <property type="match status" value="1"/>
</dbReference>
<sequence>MPRSKEIQKQMRKKVIEIYQSGKGYKAVSKALGLPRTTVRAIIYKWRKHGTAENLPRSGRPTKITPRAQRQLIQEVTKDPTTTSKELQASLASVKVSVHDSTIRKRLGKNGLHGRVPRRKTLLSKKNIKALLSFARKHLDDPQDFWENTLWTDETKMVRNATLYISSVRIYDEGFYTCAASNTVGQDEKMIRLRIADNKTLHISNAHQSDAGEYYCTAENNIGQDRRKTTITVFSALRGLGGPCRHGERLAIERTYDNKAFEDDNMVAVIEQSPNTSEMRAHPPTSSPSTLLMEPSYNDTQEEVQPSQDMPVIVETHSEPSEEEQLETSFEEGNATPSLPSDVQLQCMEDWRSQDLGQCQRDAPSPPPSNPLGSQEEGLRSSLTLQTSDSSSTPVHHSISLSHASCPLMLSHCVTLGMTSVSVDVHFYPSNPTQYGSLRPQSNSRHEHEQNALSSHHGKS</sequence>
<dbReference type="SUPFAM" id="SSF46689">
    <property type="entry name" value="Homeodomain-like"/>
    <property type="match status" value="1"/>
</dbReference>
<accession>A0AAE0Q5U2</accession>
<feature type="compositionally biased region" description="Acidic residues" evidence="2">
    <location>
        <begin position="321"/>
        <end position="330"/>
    </location>
</feature>
<evidence type="ECO:0000259" key="3">
    <source>
        <dbReference type="PROSITE" id="PS50835"/>
    </source>
</evidence>
<evidence type="ECO:0000313" key="4">
    <source>
        <dbReference type="EMBL" id="KAK3514144.1"/>
    </source>
</evidence>
<organism evidence="4 5">
    <name type="scientific">Hemibagrus guttatus</name>
    <dbReference type="NCBI Taxonomy" id="175788"/>
    <lineage>
        <taxon>Eukaryota</taxon>
        <taxon>Metazoa</taxon>
        <taxon>Chordata</taxon>
        <taxon>Craniata</taxon>
        <taxon>Vertebrata</taxon>
        <taxon>Euteleostomi</taxon>
        <taxon>Actinopterygii</taxon>
        <taxon>Neopterygii</taxon>
        <taxon>Teleostei</taxon>
        <taxon>Ostariophysi</taxon>
        <taxon>Siluriformes</taxon>
        <taxon>Bagridae</taxon>
        <taxon>Hemibagrus</taxon>
    </lineage>
</organism>
<keyword evidence="1" id="KW-0393">Immunoglobulin domain</keyword>
<dbReference type="InterPro" id="IPR007110">
    <property type="entry name" value="Ig-like_dom"/>
</dbReference>
<dbReference type="AlphaFoldDB" id="A0AAE0Q5U2"/>
<dbReference type="InterPro" id="IPR013783">
    <property type="entry name" value="Ig-like_fold"/>
</dbReference>
<dbReference type="InterPro" id="IPR009057">
    <property type="entry name" value="Homeodomain-like_sf"/>
</dbReference>
<evidence type="ECO:0000313" key="5">
    <source>
        <dbReference type="Proteomes" id="UP001274896"/>
    </source>
</evidence>
<feature type="region of interest" description="Disordered" evidence="2">
    <location>
        <begin position="272"/>
        <end position="341"/>
    </location>
</feature>
<dbReference type="SUPFAM" id="SSF48726">
    <property type="entry name" value="Immunoglobulin"/>
    <property type="match status" value="2"/>
</dbReference>
<dbReference type="InterPro" id="IPR036179">
    <property type="entry name" value="Ig-like_dom_sf"/>
</dbReference>
<dbReference type="CDD" id="cd00096">
    <property type="entry name" value="Ig"/>
    <property type="match status" value="1"/>
</dbReference>
<dbReference type="GO" id="GO:0015074">
    <property type="term" value="P:DNA integration"/>
    <property type="evidence" value="ECO:0007669"/>
    <property type="project" value="InterPro"/>
</dbReference>
<dbReference type="Proteomes" id="UP001274896">
    <property type="component" value="Unassembled WGS sequence"/>
</dbReference>
<dbReference type="GO" id="GO:0006313">
    <property type="term" value="P:DNA transposition"/>
    <property type="evidence" value="ECO:0007669"/>
    <property type="project" value="InterPro"/>
</dbReference>
<dbReference type="InterPro" id="IPR002492">
    <property type="entry name" value="Transposase_Tc1-like"/>
</dbReference>
<dbReference type="PANTHER" id="PTHR10075:SF14">
    <property type="entry name" value="CELL ADHESION MOLECULE DSCAM2-RELATED"/>
    <property type="match status" value="1"/>
</dbReference>
<comment type="caution">
    <text evidence="4">The sequence shown here is derived from an EMBL/GenBank/DDBJ whole genome shotgun (WGS) entry which is preliminary data.</text>
</comment>